<dbReference type="OrthoDB" id="428577at2"/>
<dbReference type="Proteomes" id="UP000305398">
    <property type="component" value="Chromosome"/>
</dbReference>
<accession>A0A5B8A629</accession>
<keyword evidence="1 6" id="KW-0378">Hydrolase</keyword>
<dbReference type="EMBL" id="CP040896">
    <property type="protein sequence ID" value="QDA61712.1"/>
    <property type="molecule type" value="Genomic_DNA"/>
</dbReference>
<evidence type="ECO:0000256" key="2">
    <source>
        <dbReference type="ARBA" id="ARBA00038358"/>
    </source>
</evidence>
<evidence type="ECO:0000256" key="3">
    <source>
        <dbReference type="PIRSR" id="PIRSR610905-1"/>
    </source>
</evidence>
<feature type="binding site" evidence="4">
    <location>
        <position position="367"/>
    </location>
    <ligand>
        <name>substrate</name>
    </ligand>
</feature>
<reference evidence="6 7" key="1">
    <citation type="submission" date="2019-06" db="EMBL/GenBank/DDBJ databases">
        <authorList>
            <person name="Srinivasan S."/>
        </authorList>
    </citation>
    <scope>NUCLEOTIDE SEQUENCE [LARGE SCALE GENOMIC DNA]</scope>
    <source>
        <strain evidence="6 7">17J68-5</strain>
    </source>
</reference>
<dbReference type="AlphaFoldDB" id="A0A5B8A629"/>
<comment type="similarity">
    <text evidence="2">Belongs to the glycosyl hydrolase 88 family.</text>
</comment>
<dbReference type="Pfam" id="PF07470">
    <property type="entry name" value="Glyco_hydro_88"/>
    <property type="match status" value="1"/>
</dbReference>
<feature type="binding site" evidence="4">
    <location>
        <position position="251"/>
    </location>
    <ligand>
        <name>substrate</name>
    </ligand>
</feature>
<feature type="binding site" evidence="4">
    <location>
        <position position="247"/>
    </location>
    <ligand>
        <name>substrate</name>
    </ligand>
</feature>
<organism evidence="6 7">
    <name type="scientific">Hymenobacter jejuensis</name>
    <dbReference type="NCBI Taxonomy" id="2502781"/>
    <lineage>
        <taxon>Bacteria</taxon>
        <taxon>Pseudomonadati</taxon>
        <taxon>Bacteroidota</taxon>
        <taxon>Cytophagia</taxon>
        <taxon>Cytophagales</taxon>
        <taxon>Hymenobacteraceae</taxon>
        <taxon>Hymenobacter</taxon>
    </lineage>
</organism>
<keyword evidence="5" id="KW-0732">Signal</keyword>
<feature type="signal peptide" evidence="5">
    <location>
        <begin position="1"/>
        <end position="22"/>
    </location>
</feature>
<dbReference type="Gene3D" id="1.50.10.10">
    <property type="match status" value="1"/>
</dbReference>
<evidence type="ECO:0000313" key="6">
    <source>
        <dbReference type="EMBL" id="QDA61712.1"/>
    </source>
</evidence>
<dbReference type="KEGG" id="hyj:FHG12_17120"/>
<dbReference type="GO" id="GO:0052757">
    <property type="term" value="F:chondroitin hydrolase activity"/>
    <property type="evidence" value="ECO:0007669"/>
    <property type="project" value="TreeGrafter"/>
</dbReference>
<dbReference type="RefSeq" id="WP_139516886.1">
    <property type="nucleotide sequence ID" value="NZ_CP040896.1"/>
</dbReference>
<proteinExistence type="inferred from homology"/>
<name>A0A5B8A629_9BACT</name>
<feature type="chain" id="PRO_5022834978" evidence="5">
    <location>
        <begin position="23"/>
        <end position="398"/>
    </location>
</feature>
<evidence type="ECO:0000256" key="5">
    <source>
        <dbReference type="SAM" id="SignalP"/>
    </source>
</evidence>
<feature type="active site" description="Nucleophile" evidence="3">
    <location>
        <position position="117"/>
    </location>
</feature>
<feature type="binding site" evidence="4">
    <location>
        <position position="175"/>
    </location>
    <ligand>
        <name>substrate</name>
    </ligand>
</feature>
<dbReference type="InterPro" id="IPR052369">
    <property type="entry name" value="UG_Glycosaminoglycan_Hydrolase"/>
</dbReference>
<evidence type="ECO:0000256" key="4">
    <source>
        <dbReference type="PIRSR" id="PIRSR610905-2"/>
    </source>
</evidence>
<dbReference type="InterPro" id="IPR012341">
    <property type="entry name" value="6hp_glycosidase-like_sf"/>
</dbReference>
<dbReference type="InterPro" id="IPR008928">
    <property type="entry name" value="6-hairpin_glycosidase_sf"/>
</dbReference>
<gene>
    <name evidence="6" type="ORF">FHG12_17120</name>
</gene>
<feature type="binding site" evidence="4">
    <location>
        <position position="117"/>
    </location>
    <ligand>
        <name>substrate</name>
    </ligand>
</feature>
<keyword evidence="7" id="KW-1185">Reference proteome</keyword>
<dbReference type="SUPFAM" id="SSF48208">
    <property type="entry name" value="Six-hairpin glycosidases"/>
    <property type="match status" value="1"/>
</dbReference>
<dbReference type="GO" id="GO:0000272">
    <property type="term" value="P:polysaccharide catabolic process"/>
    <property type="evidence" value="ECO:0007669"/>
    <property type="project" value="TreeGrafter"/>
</dbReference>
<dbReference type="PANTHER" id="PTHR36845:SF1">
    <property type="entry name" value="HYDROLASE, PUTATIVE (AFU_ORTHOLOGUE AFUA_7G05090)-RELATED"/>
    <property type="match status" value="1"/>
</dbReference>
<evidence type="ECO:0000313" key="7">
    <source>
        <dbReference type="Proteomes" id="UP000305398"/>
    </source>
</evidence>
<feature type="binding site" evidence="4">
    <location>
        <position position="235"/>
    </location>
    <ligand>
        <name>substrate</name>
    </ligand>
</feature>
<dbReference type="PANTHER" id="PTHR36845">
    <property type="entry name" value="HYDROLASE, PUTATIVE (AFU_ORTHOLOGUE AFUA_7G05090)-RELATED"/>
    <property type="match status" value="1"/>
</dbReference>
<protein>
    <submittedName>
        <fullName evidence="6">Glucuronyl hydrolase</fullName>
    </submittedName>
</protein>
<sequence>MIQTFKPALVLLLLLLSGEALFAQPTTSGVPVERVVALAEKQYLAYIQHYPDSTQHPRSTKEDGSILLTSSRNWTSGFFAGSLWYVARFTGQEAWRRRAAAWTETLEAEKNVTITHDLGFILYSSYGQGFQQTHNPKYRDVLLQASATLSRRFSPVVGAIRSWDFPQYSYPVIVDNLMNLEMLLWASKASGDSTFARIAKSHANTDLRYRFRKDNSSYHVLDFDPATGKLLRQMTHQGFADNSCWARGQGWAIYGYTMLYRETGNTKYLQAATRAANYFIKQTNKIADHIPYWDFNDNAIPQVPRDASAAAVAASGMLELSKYAKGGKKYYSAAVTMLTSLCSDTYLAAPGTNNYFLLKHSTGNKPSKSEVDAPLAYADYYFLEALWRYKSYSTLTLK</sequence>
<dbReference type="InterPro" id="IPR010905">
    <property type="entry name" value="Glyco_hydro_88"/>
</dbReference>
<evidence type="ECO:0000256" key="1">
    <source>
        <dbReference type="ARBA" id="ARBA00022801"/>
    </source>
</evidence>
<feature type="active site" description="Proton donor" evidence="3">
    <location>
        <position position="175"/>
    </location>
</feature>